<sequence length="132" mass="14736">MELKPLTKAQINCGKVLLECIARGQYRITYSEISDLTGIPLRAPGHDVGAHIGELSKHCHAMGLPLISVMVVNRDTLVCGEGFFDLCNELNVHPIFKERMALMFKMCMLEVKECKRWGELADYLGVSIEGLD</sequence>
<dbReference type="OrthoDB" id="9779761at2"/>
<proteinExistence type="predicted"/>
<dbReference type="RefSeq" id="WP_074836338.1">
    <property type="nucleotide sequence ID" value="NZ_FOAT01000031.1"/>
</dbReference>
<dbReference type="Proteomes" id="UP000186015">
    <property type="component" value="Unassembled WGS sequence"/>
</dbReference>
<gene>
    <name evidence="1" type="ORF">SAMN05216469_1318</name>
</gene>
<name>A0A1H7Q7M7_RUMAL</name>
<dbReference type="AlphaFoldDB" id="A0A1H7Q7M7"/>
<protein>
    <submittedName>
        <fullName evidence="1">Uncharacterized protein</fullName>
    </submittedName>
</protein>
<evidence type="ECO:0000313" key="1">
    <source>
        <dbReference type="EMBL" id="SEL43992.1"/>
    </source>
</evidence>
<evidence type="ECO:0000313" key="2">
    <source>
        <dbReference type="Proteomes" id="UP000186015"/>
    </source>
</evidence>
<reference evidence="1 2" key="1">
    <citation type="submission" date="2016-10" db="EMBL/GenBank/DDBJ databases">
        <authorList>
            <person name="de Groot N.N."/>
        </authorList>
    </citation>
    <scope>NUCLEOTIDE SEQUENCE [LARGE SCALE GENOMIC DNA]</scope>
    <source>
        <strain evidence="1 2">KH2T6</strain>
    </source>
</reference>
<dbReference type="EMBL" id="FOAT01000031">
    <property type="protein sequence ID" value="SEL43992.1"/>
    <property type="molecule type" value="Genomic_DNA"/>
</dbReference>
<accession>A0A1H7Q7M7</accession>
<organism evidence="1 2">
    <name type="scientific">Ruminococcus albus</name>
    <dbReference type="NCBI Taxonomy" id="1264"/>
    <lineage>
        <taxon>Bacteria</taxon>
        <taxon>Bacillati</taxon>
        <taxon>Bacillota</taxon>
        <taxon>Clostridia</taxon>
        <taxon>Eubacteriales</taxon>
        <taxon>Oscillospiraceae</taxon>
        <taxon>Ruminococcus</taxon>
    </lineage>
</organism>